<reference evidence="2" key="1">
    <citation type="submission" date="2016-04" db="EMBL/GenBank/DDBJ databases">
        <authorList>
            <person name="Chen L."/>
            <person name="Zhuang W."/>
            <person name="Wang G."/>
        </authorList>
    </citation>
    <scope>NUCLEOTIDE SEQUENCE [LARGE SCALE GENOMIC DNA]</scope>
    <source>
        <strain evidence="2">17621</strain>
    </source>
</reference>
<keyword evidence="2" id="KW-1185">Reference proteome</keyword>
<dbReference type="PROSITE" id="PS51257">
    <property type="entry name" value="PROKAR_LIPOPROTEIN"/>
    <property type="match status" value="1"/>
</dbReference>
<name>A0A1V9DY41_9BACT</name>
<dbReference type="RefSeq" id="WP_081204690.1">
    <property type="nucleotide sequence ID" value="NZ_FOCZ01000004.1"/>
</dbReference>
<comment type="caution">
    <text evidence="1">The sequence shown here is derived from an EMBL/GenBank/DDBJ whole genome shotgun (WGS) entry which is preliminary data.</text>
</comment>
<dbReference type="Proteomes" id="UP000192610">
    <property type="component" value="Unassembled WGS sequence"/>
</dbReference>
<organism evidence="1 2">
    <name type="scientific">Niastella yeongjuensis</name>
    <dbReference type="NCBI Taxonomy" id="354355"/>
    <lineage>
        <taxon>Bacteria</taxon>
        <taxon>Pseudomonadati</taxon>
        <taxon>Bacteroidota</taxon>
        <taxon>Chitinophagia</taxon>
        <taxon>Chitinophagales</taxon>
        <taxon>Chitinophagaceae</taxon>
        <taxon>Niastella</taxon>
    </lineage>
</organism>
<dbReference type="STRING" id="354355.SAMN05660816_02728"/>
<gene>
    <name evidence="1" type="ORF">A4H97_18370</name>
</gene>
<proteinExistence type="predicted"/>
<evidence type="ECO:0000313" key="1">
    <source>
        <dbReference type="EMBL" id="OQP38684.1"/>
    </source>
</evidence>
<sequence>MKYFLFAGLLGLLAACNFNDQSANFREHVSNLQLNFRKPYARTNDWVMDSLRSGHAKEMYAAVEHRLKEGTD</sequence>
<dbReference type="AlphaFoldDB" id="A0A1V9DY41"/>
<evidence type="ECO:0000313" key="2">
    <source>
        <dbReference type="Proteomes" id="UP000192610"/>
    </source>
</evidence>
<accession>A0A1V9DY41</accession>
<protein>
    <submittedName>
        <fullName evidence="1">Uncharacterized protein</fullName>
    </submittedName>
</protein>
<dbReference type="EMBL" id="LVXG01000082">
    <property type="protein sequence ID" value="OQP38684.1"/>
    <property type="molecule type" value="Genomic_DNA"/>
</dbReference>